<dbReference type="Gene3D" id="1.10.60.20">
    <property type="entry name" value="Ribosomal protein S17e-like"/>
    <property type="match status" value="1"/>
</dbReference>
<dbReference type="OrthoDB" id="1727351at2759"/>
<dbReference type="GO" id="GO:0006412">
    <property type="term" value="P:translation"/>
    <property type="evidence" value="ECO:0007669"/>
    <property type="project" value="InterPro"/>
</dbReference>
<name>A0A813FJ54_POLGL</name>
<evidence type="ECO:0000256" key="1">
    <source>
        <dbReference type="ARBA" id="ARBA00009269"/>
    </source>
</evidence>
<dbReference type="InterPro" id="IPR018273">
    <property type="entry name" value="Ribosomal_eS17_CS"/>
</dbReference>
<dbReference type="InterPro" id="IPR036401">
    <property type="entry name" value="Ribosomal_eS17_sf"/>
</dbReference>
<dbReference type="PANTHER" id="PTHR10732:SF0">
    <property type="entry name" value="40S RIBOSOMAL PROTEIN S17"/>
    <property type="match status" value="1"/>
</dbReference>
<evidence type="ECO:0000256" key="3">
    <source>
        <dbReference type="ARBA" id="ARBA00022980"/>
    </source>
</evidence>
<dbReference type="HAMAP" id="MF_00511">
    <property type="entry name" value="Ribosomal_eS17"/>
    <property type="match status" value="1"/>
</dbReference>
<comment type="similarity">
    <text evidence="1">Belongs to the eukaryotic ribosomal protein eL33 family.</text>
</comment>
<dbReference type="InterPro" id="IPR018266">
    <property type="entry name" value="Ribosomal_eL33_CS"/>
</dbReference>
<dbReference type="Pfam" id="PF01247">
    <property type="entry name" value="Ribosomal_L35Ae"/>
    <property type="match status" value="1"/>
</dbReference>
<keyword evidence="7" id="KW-1185">Reference proteome</keyword>
<keyword evidence="3" id="KW-0689">Ribosomal protein</keyword>
<dbReference type="EMBL" id="CAJNNV010024756">
    <property type="protein sequence ID" value="CAE8610573.1"/>
    <property type="molecule type" value="Genomic_DNA"/>
</dbReference>
<feature type="domain" description="Homing endonuclease LAGLIDADG" evidence="5">
    <location>
        <begin position="333"/>
        <end position="395"/>
    </location>
</feature>
<evidence type="ECO:0000313" key="7">
    <source>
        <dbReference type="Proteomes" id="UP000654075"/>
    </source>
</evidence>
<dbReference type="InterPro" id="IPR027434">
    <property type="entry name" value="Homing_endonucl"/>
</dbReference>
<reference evidence="6" key="1">
    <citation type="submission" date="2021-02" db="EMBL/GenBank/DDBJ databases">
        <authorList>
            <person name="Dougan E. K."/>
            <person name="Rhodes N."/>
            <person name="Thang M."/>
            <person name="Chan C."/>
        </authorList>
    </citation>
    <scope>NUCLEOTIDE SEQUENCE</scope>
</reference>
<evidence type="ECO:0000259" key="5">
    <source>
        <dbReference type="Pfam" id="PF14528"/>
    </source>
</evidence>
<dbReference type="GO" id="GO:0005829">
    <property type="term" value="C:cytosol"/>
    <property type="evidence" value="ECO:0007669"/>
    <property type="project" value="UniProtKB-ARBA"/>
</dbReference>
<dbReference type="PANTHER" id="PTHR10732">
    <property type="entry name" value="40S RIBOSOMAL PROTEIN S17"/>
    <property type="match status" value="1"/>
</dbReference>
<dbReference type="SUPFAM" id="SSF50447">
    <property type="entry name" value="Translation proteins"/>
    <property type="match status" value="1"/>
</dbReference>
<dbReference type="InterPro" id="IPR038661">
    <property type="entry name" value="Ribosomal_eL33_sf"/>
</dbReference>
<comment type="similarity">
    <text evidence="2">Belongs to the eukaryotic ribosomal protein eS17 family.</text>
</comment>
<dbReference type="GO" id="GO:0005840">
    <property type="term" value="C:ribosome"/>
    <property type="evidence" value="ECO:0007669"/>
    <property type="project" value="UniProtKB-KW"/>
</dbReference>
<dbReference type="GO" id="GO:0003735">
    <property type="term" value="F:structural constituent of ribosome"/>
    <property type="evidence" value="ECO:0007669"/>
    <property type="project" value="InterPro"/>
</dbReference>
<dbReference type="Pfam" id="PF14528">
    <property type="entry name" value="LAGLIDADG_3"/>
    <property type="match status" value="1"/>
</dbReference>
<dbReference type="SUPFAM" id="SSF55608">
    <property type="entry name" value="Homing endonucleases"/>
    <property type="match status" value="2"/>
</dbReference>
<organism evidence="6 7">
    <name type="scientific">Polarella glacialis</name>
    <name type="common">Dinoflagellate</name>
    <dbReference type="NCBI Taxonomy" id="89957"/>
    <lineage>
        <taxon>Eukaryota</taxon>
        <taxon>Sar</taxon>
        <taxon>Alveolata</taxon>
        <taxon>Dinophyceae</taxon>
        <taxon>Suessiales</taxon>
        <taxon>Suessiaceae</taxon>
        <taxon>Polarella</taxon>
    </lineage>
</organism>
<evidence type="ECO:0000313" key="6">
    <source>
        <dbReference type="EMBL" id="CAE8610573.1"/>
    </source>
</evidence>
<dbReference type="InterPro" id="IPR004860">
    <property type="entry name" value="LAGLIDADG_dom"/>
</dbReference>
<dbReference type="Proteomes" id="UP000654075">
    <property type="component" value="Unassembled WGS sequence"/>
</dbReference>
<dbReference type="GO" id="GO:0004519">
    <property type="term" value="F:endonuclease activity"/>
    <property type="evidence" value="ECO:0007669"/>
    <property type="project" value="InterPro"/>
</dbReference>
<sequence>MAVEKKALAAGKAKKPVKKTKQPVRLYAKGLILGYKRSKSNCYANTTLLKIDGVRTKEDTQFYVGKRVAYVYKAKKEVKNSKFRVMWGKVRRAHGQSGVVRAKFGKNIPPKAFGACNLHCRQLGTESKSAGNSFDICSESQTLPQLQRRFERLRTLQRRLKWPETDHFLAHGQLYTLPIRWVRPSKAKPFQPQEYPAVSNEELEYLVGFFDGDGCVSTMGAGLPSGPSGCRLTVTQTSQQGAVVLRFLHAFGGGIYMSQCGKGASRPAVQWAANGAVARRAAAMLGSLACGKKAQLQIAVDWPLCSLMRTERLKELTLLKQQPPENVQCSSWAYLAGFFDADGCIILPKRTSIRLEFTQKHDPILTAIKHFLQLSEFPYDAALFQDRSISKLVVYQTAVSRYLLQNMVTAGLCVKRQTAELALTMCNSNCEDIREEIGELVGNQARYNRLTTDGRRRAIEIQVMRSRLNRHSSVHKQEAAAELVTQLSSLTEVHKRASASARCRLLRRDIRDLLRQGAQETRADKMGRVRTKTVKKAARVIVEKYYAKLTLDFQMNKKITEEVATIPSKRMRNKIAGFTTHLMKRIQRGPVRGISLKLQEEERERRMEYVPDRSEVDIELIQVDPDTRDMLKEMDMDKLPNITTSSLPLGGRR</sequence>
<dbReference type="InterPro" id="IPR001210">
    <property type="entry name" value="Ribosomal_eS17"/>
</dbReference>
<accession>A0A813FJ54</accession>
<gene>
    <name evidence="6" type="ORF">PGLA1383_LOCUS28388</name>
</gene>
<dbReference type="FunFam" id="2.40.10.190:FF:000001">
    <property type="entry name" value="60S ribosomal protein L35a"/>
    <property type="match status" value="1"/>
</dbReference>
<keyword evidence="4" id="KW-0687">Ribonucleoprotein</keyword>
<dbReference type="Gene3D" id="3.10.28.10">
    <property type="entry name" value="Homing endonucleases"/>
    <property type="match status" value="1"/>
</dbReference>
<proteinExistence type="inferred from homology"/>
<dbReference type="Pfam" id="PF00833">
    <property type="entry name" value="Ribosomal_S17e"/>
    <property type="match status" value="1"/>
</dbReference>
<comment type="caution">
    <text evidence="6">The sequence shown here is derived from an EMBL/GenBank/DDBJ whole genome shotgun (WGS) entry which is preliminary data.</text>
</comment>
<dbReference type="InterPro" id="IPR009000">
    <property type="entry name" value="Transl_B-barrel_sf"/>
</dbReference>
<dbReference type="FunFam" id="1.10.60.20:FF:000001">
    <property type="entry name" value="40S ribosomal protein S17"/>
    <property type="match status" value="1"/>
</dbReference>
<dbReference type="Gene3D" id="2.40.10.190">
    <property type="entry name" value="translation elongation factor selb, chain A, domain 4"/>
    <property type="match status" value="1"/>
</dbReference>
<dbReference type="InterPro" id="IPR001780">
    <property type="entry name" value="Ribosomal_eL33"/>
</dbReference>
<dbReference type="PROSITE" id="PS01105">
    <property type="entry name" value="RIBOSOMAL_L35AE"/>
    <property type="match status" value="1"/>
</dbReference>
<evidence type="ECO:0000256" key="4">
    <source>
        <dbReference type="ARBA" id="ARBA00023274"/>
    </source>
</evidence>
<dbReference type="GO" id="GO:1990904">
    <property type="term" value="C:ribonucleoprotein complex"/>
    <property type="evidence" value="ECO:0007669"/>
    <property type="project" value="UniProtKB-KW"/>
</dbReference>
<dbReference type="SUPFAM" id="SSF116820">
    <property type="entry name" value="Rps17e-like"/>
    <property type="match status" value="1"/>
</dbReference>
<protein>
    <recommendedName>
        <fullName evidence="5">Homing endonuclease LAGLIDADG domain-containing protein</fullName>
    </recommendedName>
</protein>
<dbReference type="HAMAP" id="MF_00573">
    <property type="entry name" value="Ribosomal_eL33"/>
    <property type="match status" value="1"/>
</dbReference>
<dbReference type="PROSITE" id="PS00712">
    <property type="entry name" value="RIBOSOMAL_S17E"/>
    <property type="match status" value="1"/>
</dbReference>
<evidence type="ECO:0000256" key="2">
    <source>
        <dbReference type="ARBA" id="ARBA00010444"/>
    </source>
</evidence>
<dbReference type="AlphaFoldDB" id="A0A813FJ54"/>